<keyword evidence="1" id="KW-0175">Coiled coil</keyword>
<name>A0A397SFK3_9GLOM</name>
<evidence type="ECO:0000256" key="1">
    <source>
        <dbReference type="SAM" id="Coils"/>
    </source>
</evidence>
<reference evidence="2 3" key="1">
    <citation type="submission" date="2018-06" db="EMBL/GenBank/DDBJ databases">
        <title>Comparative genomics reveals the genomic features of Rhizophagus irregularis, R. cerebriforme, R. diaphanum and Gigaspora rosea, and their symbiotic lifestyle signature.</title>
        <authorList>
            <person name="Morin E."/>
            <person name="San Clemente H."/>
            <person name="Chen E.C.H."/>
            <person name="De La Providencia I."/>
            <person name="Hainaut M."/>
            <person name="Kuo A."/>
            <person name="Kohler A."/>
            <person name="Murat C."/>
            <person name="Tang N."/>
            <person name="Roy S."/>
            <person name="Loubradou J."/>
            <person name="Henrissat B."/>
            <person name="Grigoriev I.V."/>
            <person name="Corradi N."/>
            <person name="Roux C."/>
            <person name="Martin F.M."/>
        </authorList>
    </citation>
    <scope>NUCLEOTIDE SEQUENCE [LARGE SCALE GENOMIC DNA]</scope>
    <source>
        <strain evidence="2 3">DAOM 227022</strain>
    </source>
</reference>
<feature type="coiled-coil region" evidence="1">
    <location>
        <begin position="18"/>
        <end position="63"/>
    </location>
</feature>
<dbReference type="OrthoDB" id="2438776at2759"/>
<comment type="caution">
    <text evidence="2">The sequence shown here is derived from an EMBL/GenBank/DDBJ whole genome shotgun (WGS) entry which is preliminary data.</text>
</comment>
<accession>A0A397SFK3</accession>
<dbReference type="EMBL" id="QKYT01000633">
    <property type="protein sequence ID" value="RIA82757.1"/>
    <property type="molecule type" value="Genomic_DNA"/>
</dbReference>
<protein>
    <submittedName>
        <fullName evidence="2">Uncharacterized protein</fullName>
    </submittedName>
</protein>
<dbReference type="AlphaFoldDB" id="A0A397SFK3"/>
<organism evidence="2 3">
    <name type="scientific">Glomus cerebriforme</name>
    <dbReference type="NCBI Taxonomy" id="658196"/>
    <lineage>
        <taxon>Eukaryota</taxon>
        <taxon>Fungi</taxon>
        <taxon>Fungi incertae sedis</taxon>
        <taxon>Mucoromycota</taxon>
        <taxon>Glomeromycotina</taxon>
        <taxon>Glomeromycetes</taxon>
        <taxon>Glomerales</taxon>
        <taxon>Glomeraceae</taxon>
        <taxon>Glomus</taxon>
    </lineage>
</organism>
<gene>
    <name evidence="2" type="ORF">C1645_834863</name>
</gene>
<keyword evidence="3" id="KW-1185">Reference proteome</keyword>
<proteinExistence type="predicted"/>
<evidence type="ECO:0000313" key="2">
    <source>
        <dbReference type="EMBL" id="RIA82757.1"/>
    </source>
</evidence>
<dbReference type="Proteomes" id="UP000265703">
    <property type="component" value="Unassembled WGS sequence"/>
</dbReference>
<evidence type="ECO:0000313" key="3">
    <source>
        <dbReference type="Proteomes" id="UP000265703"/>
    </source>
</evidence>
<sequence>MFNKQTQILPIHILFGVLAERKRRNAETLRSNEEYNERCDAKNVKLKARIKELEKNKADSLVKNIRHDDEVAELKAKLRDEISLRNNKIESSTKTIFLEND</sequence>